<dbReference type="RefSeq" id="WP_010957999.1">
    <property type="nucleotide sequence ID" value="NC_002971.4"/>
</dbReference>
<dbReference type="GO" id="GO:0005737">
    <property type="term" value="C:cytoplasm"/>
    <property type="evidence" value="ECO:0007669"/>
    <property type="project" value="UniProtKB-SubCell"/>
</dbReference>
<dbReference type="KEGG" id="cbu:CBU_1087"/>
<keyword evidence="9" id="KW-0460">Magnesium</keyword>
<dbReference type="Gene3D" id="3.40.50.300">
    <property type="entry name" value="P-loop containing nucleotide triphosphate hydrolases"/>
    <property type="match status" value="1"/>
</dbReference>
<evidence type="ECO:0000256" key="2">
    <source>
        <dbReference type="ARBA" id="ARBA00007599"/>
    </source>
</evidence>
<evidence type="ECO:0000313" key="12">
    <source>
        <dbReference type="Proteomes" id="UP000002671"/>
    </source>
</evidence>
<dbReference type="NCBIfam" id="TIGR00150">
    <property type="entry name" value="T6A_YjeE"/>
    <property type="match status" value="1"/>
</dbReference>
<reference evidence="11 12" key="1">
    <citation type="journal article" date="2003" name="Proc. Natl. Acad. Sci. U.S.A.">
        <title>Complete genome sequence of the Q-fever pathogen, Coxiella burnetii.</title>
        <authorList>
            <person name="Seshadri R."/>
            <person name="Paulsen I.T."/>
            <person name="Eisen J.A."/>
            <person name="Read T.D."/>
            <person name="Nelson K.E."/>
            <person name="Nelson W.C."/>
            <person name="Ward N.L."/>
            <person name="Tettelin H."/>
            <person name="Davidsen T.M."/>
            <person name="Beanan M.J."/>
            <person name="Deboy R.T."/>
            <person name="Daugherty S.C."/>
            <person name="Brinkac L.M."/>
            <person name="Madupu R."/>
            <person name="Dodson R.J."/>
            <person name="Khouri H.M."/>
            <person name="Lee K.H."/>
            <person name="Carty H.A."/>
            <person name="Scanlan D."/>
            <person name="Heinzen R.A."/>
            <person name="Thompson H.A."/>
            <person name="Samuel J.E."/>
            <person name="Fraser C.M."/>
            <person name="Heidelberg J.F."/>
        </authorList>
    </citation>
    <scope>NUCLEOTIDE SEQUENCE [LARGE SCALE GENOMIC DNA]</scope>
    <source>
        <strain evidence="12">RSA 493 / Nine Mile phase I</strain>
    </source>
</reference>
<dbReference type="GeneID" id="1208988"/>
<keyword evidence="11" id="KW-0378">Hydrolase</keyword>
<dbReference type="AlphaFoldDB" id="Q83CM6"/>
<evidence type="ECO:0000256" key="6">
    <source>
        <dbReference type="ARBA" id="ARBA00022723"/>
    </source>
</evidence>
<dbReference type="PATRIC" id="fig|227377.7.peg.1081"/>
<keyword evidence="8" id="KW-0067">ATP-binding</keyword>
<dbReference type="RefSeq" id="NP_820086.1">
    <property type="nucleotide sequence ID" value="NC_002971.4"/>
</dbReference>
<dbReference type="PANTHER" id="PTHR33540">
    <property type="entry name" value="TRNA THREONYLCARBAMOYLADENOSINE BIOSYNTHESIS PROTEIN TSAE"/>
    <property type="match status" value="1"/>
</dbReference>
<proteinExistence type="inferred from homology"/>
<dbReference type="Proteomes" id="UP000002671">
    <property type="component" value="Chromosome"/>
</dbReference>
<comment type="subcellular location">
    <subcellularLocation>
        <location evidence="1">Cytoplasm</location>
    </subcellularLocation>
</comment>
<comment type="similarity">
    <text evidence="2">Belongs to the TsaE family.</text>
</comment>
<dbReference type="STRING" id="227377.CBU_1087"/>
<gene>
    <name evidence="11" type="ordered locus">CBU_1087</name>
</gene>
<dbReference type="HOGENOM" id="CLU_087829_2_2_6"/>
<dbReference type="PANTHER" id="PTHR33540:SF2">
    <property type="entry name" value="TRNA THREONYLCARBAMOYLADENOSINE BIOSYNTHESIS PROTEIN TSAE"/>
    <property type="match status" value="1"/>
</dbReference>
<protein>
    <recommendedName>
        <fullName evidence="3">tRNA threonylcarbamoyladenosine biosynthesis protein TsaE</fullName>
    </recommendedName>
    <alternativeName>
        <fullName evidence="10">t(6)A37 threonylcarbamoyladenosine biosynthesis protein TsaE</fullName>
    </alternativeName>
</protein>
<organism evidence="11 12">
    <name type="scientific">Coxiella burnetii (strain RSA 493 / Nine Mile phase I)</name>
    <dbReference type="NCBI Taxonomy" id="227377"/>
    <lineage>
        <taxon>Bacteria</taxon>
        <taxon>Pseudomonadati</taxon>
        <taxon>Pseudomonadota</taxon>
        <taxon>Gammaproteobacteria</taxon>
        <taxon>Legionellales</taxon>
        <taxon>Coxiellaceae</taxon>
        <taxon>Coxiella</taxon>
    </lineage>
</organism>
<dbReference type="GO" id="GO:0002949">
    <property type="term" value="P:tRNA threonylcarbamoyladenosine modification"/>
    <property type="evidence" value="ECO:0000318"/>
    <property type="project" value="GO_Central"/>
</dbReference>
<keyword evidence="5" id="KW-0819">tRNA processing</keyword>
<keyword evidence="6" id="KW-0479">Metal-binding</keyword>
<dbReference type="SUPFAM" id="SSF52540">
    <property type="entry name" value="P-loop containing nucleoside triphosphate hydrolases"/>
    <property type="match status" value="1"/>
</dbReference>
<evidence type="ECO:0000256" key="4">
    <source>
        <dbReference type="ARBA" id="ARBA00022490"/>
    </source>
</evidence>
<reference evidence="11 12" key="2">
    <citation type="journal article" date="2009" name="Infect. Immun.">
        <title>Comparative genomics reveal extensive transposon-mediated genomic plasticity and diversity among potential effector proteins within the genus Coxiella.</title>
        <authorList>
            <person name="Beare P.A."/>
            <person name="Unsworth N."/>
            <person name="Andoh M."/>
            <person name="Voth D.E."/>
            <person name="Omsland A."/>
            <person name="Gilk S.D."/>
            <person name="Williams K.P."/>
            <person name="Sobral B.W."/>
            <person name="Kupko J.J.III."/>
            <person name="Porcella S.F."/>
            <person name="Samuel J.E."/>
            <person name="Heinzen R.A."/>
        </authorList>
    </citation>
    <scope>NUCLEOTIDE SEQUENCE [LARGE SCALE GENOMIC DNA]</scope>
    <source>
        <strain evidence="12">RSA 493 / Nine Mile phase I</strain>
    </source>
</reference>
<keyword evidence="12" id="KW-1185">Reference proteome</keyword>
<sequence length="148" mass="16779">MLIQKNIPTEKAMLALGQRLVDYCQAGEVIYLMGELGAGKTTFVRGLLRGFGYKGFVKSPSYTLIEVYSLETLEVVHVDLYRLSEANEYWDIGLTDYLKKDSILLIEWPEKAEKLLPPPSVSIHFDIQLNNRLVNITSDSPRLKNTSI</sequence>
<evidence type="ECO:0000256" key="3">
    <source>
        <dbReference type="ARBA" id="ARBA00019010"/>
    </source>
</evidence>
<evidence type="ECO:0000256" key="9">
    <source>
        <dbReference type="ARBA" id="ARBA00022842"/>
    </source>
</evidence>
<dbReference type="EMBL" id="AE016828">
    <property type="protein sequence ID" value="AAO90600.1"/>
    <property type="molecule type" value="Genomic_DNA"/>
</dbReference>
<evidence type="ECO:0000256" key="8">
    <source>
        <dbReference type="ARBA" id="ARBA00022840"/>
    </source>
</evidence>
<evidence type="ECO:0000313" key="11">
    <source>
        <dbReference type="EMBL" id="AAO90600.1"/>
    </source>
</evidence>
<dbReference type="InterPro" id="IPR027417">
    <property type="entry name" value="P-loop_NTPase"/>
</dbReference>
<dbReference type="OrthoDB" id="9800307at2"/>
<keyword evidence="4" id="KW-0963">Cytoplasm</keyword>
<dbReference type="DNASU" id="1208988"/>
<dbReference type="GO" id="GO:0016787">
    <property type="term" value="F:hydrolase activity"/>
    <property type="evidence" value="ECO:0007669"/>
    <property type="project" value="UniProtKB-KW"/>
</dbReference>
<dbReference type="InterPro" id="IPR003442">
    <property type="entry name" value="T6A_TsaE"/>
</dbReference>
<accession>Q83CM6</accession>
<name>Q83CM6_COXBU</name>
<keyword evidence="7" id="KW-0547">Nucleotide-binding</keyword>
<dbReference type="EnsemblBacteria" id="AAO90600">
    <property type="protein sequence ID" value="AAO90600"/>
    <property type="gene ID" value="CBU_1087"/>
</dbReference>
<evidence type="ECO:0000256" key="1">
    <source>
        <dbReference type="ARBA" id="ARBA00004496"/>
    </source>
</evidence>
<evidence type="ECO:0000256" key="5">
    <source>
        <dbReference type="ARBA" id="ARBA00022694"/>
    </source>
</evidence>
<dbReference type="FunFam" id="3.40.50.300:FF:000406">
    <property type="entry name" value="tRNA (N6-adenosine(37)-N6)-threonylcarbamoyltransferase complex ATPase TsaE"/>
    <property type="match status" value="1"/>
</dbReference>
<dbReference type="Pfam" id="PF02367">
    <property type="entry name" value="TsaE"/>
    <property type="match status" value="1"/>
</dbReference>
<dbReference type="eggNOG" id="COG0802">
    <property type="taxonomic scope" value="Bacteria"/>
</dbReference>
<evidence type="ECO:0000256" key="7">
    <source>
        <dbReference type="ARBA" id="ARBA00022741"/>
    </source>
</evidence>
<dbReference type="GO" id="GO:0005524">
    <property type="term" value="F:ATP binding"/>
    <property type="evidence" value="ECO:0007669"/>
    <property type="project" value="UniProtKB-KW"/>
</dbReference>
<evidence type="ECO:0000256" key="10">
    <source>
        <dbReference type="ARBA" id="ARBA00032441"/>
    </source>
</evidence>
<dbReference type="GO" id="GO:0046872">
    <property type="term" value="F:metal ion binding"/>
    <property type="evidence" value="ECO:0007669"/>
    <property type="project" value="UniProtKB-KW"/>
</dbReference>